<dbReference type="AlphaFoldDB" id="A0A918ITV7"/>
<reference evidence="2" key="2">
    <citation type="submission" date="2020-09" db="EMBL/GenBank/DDBJ databases">
        <authorList>
            <person name="Sun Q."/>
            <person name="Kim S."/>
        </authorList>
    </citation>
    <scope>NUCLEOTIDE SEQUENCE</scope>
    <source>
        <strain evidence="2">KCTC 12113</strain>
    </source>
</reference>
<gene>
    <name evidence="2" type="ORF">GCM10007383_11760</name>
</gene>
<accession>A0A918ITV7</accession>
<dbReference type="Gene3D" id="2.120.10.10">
    <property type="match status" value="1"/>
</dbReference>
<sequence>MILAGFLTHDGGLSWDFISYSTEEQGGFDIMPSSVRISENELLTTIRTRNKDGMDLISSYRSEDNGKNWKRLKDPAPYTGSAGSPPALIKLKEGRLALGYIYRSNFGSRVHVRFNEDNGETWKDEITLRSGDGASRDVGYPRIAQRKDGKIVMVYYWNHALDADKKPFRFIASTIFDPADYK</sequence>
<comment type="caution">
    <text evidence="2">The sequence shown here is derived from an EMBL/GenBank/DDBJ whole genome shotgun (WGS) entry which is preliminary data.</text>
</comment>
<dbReference type="CDD" id="cd15482">
    <property type="entry name" value="Sialidase_non-viral"/>
    <property type="match status" value="1"/>
</dbReference>
<evidence type="ECO:0000313" key="2">
    <source>
        <dbReference type="EMBL" id="GGW28119.1"/>
    </source>
</evidence>
<name>A0A918ITV7_9FLAO</name>
<evidence type="ECO:0000259" key="1">
    <source>
        <dbReference type="Pfam" id="PF13088"/>
    </source>
</evidence>
<dbReference type="Proteomes" id="UP000634668">
    <property type="component" value="Unassembled WGS sequence"/>
</dbReference>
<protein>
    <recommendedName>
        <fullName evidence="1">Sialidase domain-containing protein</fullName>
    </recommendedName>
</protein>
<dbReference type="InterPro" id="IPR036278">
    <property type="entry name" value="Sialidase_sf"/>
</dbReference>
<dbReference type="SUPFAM" id="SSF50939">
    <property type="entry name" value="Sialidases"/>
    <property type="match status" value="1"/>
</dbReference>
<dbReference type="PANTHER" id="PTHR43752">
    <property type="entry name" value="BNR/ASP-BOX REPEAT FAMILY PROTEIN"/>
    <property type="match status" value="1"/>
</dbReference>
<dbReference type="EMBL" id="BMWP01000006">
    <property type="protein sequence ID" value="GGW28119.1"/>
    <property type="molecule type" value="Genomic_DNA"/>
</dbReference>
<organism evidence="2 3">
    <name type="scientific">Arenibacter certesii</name>
    <dbReference type="NCBI Taxonomy" id="228955"/>
    <lineage>
        <taxon>Bacteria</taxon>
        <taxon>Pseudomonadati</taxon>
        <taxon>Bacteroidota</taxon>
        <taxon>Flavobacteriia</taxon>
        <taxon>Flavobacteriales</taxon>
        <taxon>Flavobacteriaceae</taxon>
        <taxon>Arenibacter</taxon>
    </lineage>
</organism>
<dbReference type="InterPro" id="IPR011040">
    <property type="entry name" value="Sialidase"/>
</dbReference>
<keyword evidence="3" id="KW-1185">Reference proteome</keyword>
<proteinExistence type="predicted"/>
<evidence type="ECO:0000313" key="3">
    <source>
        <dbReference type="Proteomes" id="UP000634668"/>
    </source>
</evidence>
<dbReference type="Pfam" id="PF13088">
    <property type="entry name" value="BNR_2"/>
    <property type="match status" value="1"/>
</dbReference>
<feature type="domain" description="Sialidase" evidence="1">
    <location>
        <begin position="6"/>
        <end position="152"/>
    </location>
</feature>
<reference evidence="2" key="1">
    <citation type="journal article" date="2014" name="Int. J. Syst. Evol. Microbiol.">
        <title>Complete genome sequence of Corynebacterium casei LMG S-19264T (=DSM 44701T), isolated from a smear-ripened cheese.</title>
        <authorList>
            <consortium name="US DOE Joint Genome Institute (JGI-PGF)"/>
            <person name="Walter F."/>
            <person name="Albersmeier A."/>
            <person name="Kalinowski J."/>
            <person name="Ruckert C."/>
        </authorList>
    </citation>
    <scope>NUCLEOTIDE SEQUENCE</scope>
    <source>
        <strain evidence="2">KCTC 12113</strain>
    </source>
</reference>
<dbReference type="PANTHER" id="PTHR43752:SF2">
    <property type="entry name" value="BNR_ASP-BOX REPEAT FAMILY PROTEIN"/>
    <property type="match status" value="1"/>
</dbReference>